<name>A0A3M9M664_9MICO</name>
<dbReference type="InterPro" id="IPR011200">
    <property type="entry name" value="UCP012608"/>
</dbReference>
<sequence>MSQTTQSRAAFAAAAERFAGPLYRQWCATAGAETGFDDRTFTAFAAYGVDFGDWHAAQRLLRATSLDLRLDDGEQALAAYFPVLDGTMAPDNRSYQLWTERLRDRRGPIGRLLQEHPLPRNDPAAGVRMFRLADRYLRDAFAGPVAVELVAVGAAAGLELVADSFEPDLFAGQHISARRGYDLHPLDARQPDVMQRMLAQLEPEEVDVQERILRAAQLVDEQDIVVSRRDAFDVVAAEGFGFGRLPIVFGSSFLCMVEERTRMDELMRARHAEGIWISAEVVGVLRAVTDDPALADTPAGAPALRLAHYRAGELLTEIVQVD</sequence>
<dbReference type="EMBL" id="RJJQ01000015">
    <property type="protein sequence ID" value="RNI20665.1"/>
    <property type="molecule type" value="Genomic_DNA"/>
</dbReference>
<evidence type="ECO:0000313" key="1">
    <source>
        <dbReference type="EMBL" id="RNI20665.1"/>
    </source>
</evidence>
<gene>
    <name evidence="1" type="ORF">EFY87_13825</name>
</gene>
<dbReference type="Pfam" id="PF10094">
    <property type="entry name" value="DUF2332"/>
    <property type="match status" value="2"/>
</dbReference>
<dbReference type="OrthoDB" id="8899077at2"/>
<evidence type="ECO:0000313" key="2">
    <source>
        <dbReference type="Proteomes" id="UP000271678"/>
    </source>
</evidence>
<dbReference type="AlphaFoldDB" id="A0A3M9M664"/>
<keyword evidence="2" id="KW-1185">Reference proteome</keyword>
<dbReference type="Proteomes" id="UP000271678">
    <property type="component" value="Unassembled WGS sequence"/>
</dbReference>
<organism evidence="1 2">
    <name type="scientific">Flexivirga caeni</name>
    <dbReference type="NCBI Taxonomy" id="2294115"/>
    <lineage>
        <taxon>Bacteria</taxon>
        <taxon>Bacillati</taxon>
        <taxon>Actinomycetota</taxon>
        <taxon>Actinomycetes</taxon>
        <taxon>Micrococcales</taxon>
        <taxon>Dermacoccaceae</taxon>
        <taxon>Flexivirga</taxon>
    </lineage>
</organism>
<accession>A0A3M9M664</accession>
<reference evidence="1 2" key="1">
    <citation type="submission" date="2018-11" db="EMBL/GenBank/DDBJ databases">
        <title>Draft genome of Simplicispira Flexivirga sp. BO-16.</title>
        <authorList>
            <person name="Im W.T."/>
        </authorList>
    </citation>
    <scope>NUCLEOTIDE SEQUENCE [LARGE SCALE GENOMIC DNA]</scope>
    <source>
        <strain evidence="1 2">BO-16</strain>
    </source>
</reference>
<comment type="caution">
    <text evidence="1">The sequence shown here is derived from an EMBL/GenBank/DDBJ whole genome shotgun (WGS) entry which is preliminary data.</text>
</comment>
<protein>
    <submittedName>
        <fullName evidence="1">DUF2332 family protein</fullName>
    </submittedName>
</protein>
<proteinExistence type="predicted"/>
<dbReference type="RefSeq" id="WP_123272076.1">
    <property type="nucleotide sequence ID" value="NZ_RJJQ01000015.1"/>
</dbReference>